<dbReference type="AlphaFoldDB" id="A0A2T3APV5"/>
<dbReference type="GeneID" id="36573627"/>
<evidence type="ECO:0000313" key="1">
    <source>
        <dbReference type="EMBL" id="PSS07004.1"/>
    </source>
</evidence>
<organism evidence="1 2">
    <name type="scientific">Amorphotheca resinae ATCC 22711</name>
    <dbReference type="NCBI Taxonomy" id="857342"/>
    <lineage>
        <taxon>Eukaryota</taxon>
        <taxon>Fungi</taxon>
        <taxon>Dikarya</taxon>
        <taxon>Ascomycota</taxon>
        <taxon>Pezizomycotina</taxon>
        <taxon>Leotiomycetes</taxon>
        <taxon>Helotiales</taxon>
        <taxon>Amorphothecaceae</taxon>
        <taxon>Amorphotheca</taxon>
    </lineage>
</organism>
<proteinExistence type="predicted"/>
<keyword evidence="2" id="KW-1185">Reference proteome</keyword>
<accession>A0A2T3APV5</accession>
<protein>
    <submittedName>
        <fullName evidence="1">Uncharacterized protein</fullName>
    </submittedName>
</protein>
<sequence length="125" mass="13929">MYKKGVVLHLHRSTPENPPPRNLTAANHPLRAPVRFSCQPASARTGLESRGAALPEPDLELLVFQYSYLKADRLNVVPSLFQGLCAWTTSALLFSTLNSFAGIYATFIVRGITARQLWLDIMFAR</sequence>
<evidence type="ECO:0000313" key="2">
    <source>
        <dbReference type="Proteomes" id="UP000241818"/>
    </source>
</evidence>
<reference evidence="1 2" key="1">
    <citation type="journal article" date="2018" name="New Phytol.">
        <title>Comparative genomics and transcriptomics depict ericoid mycorrhizal fungi as versatile saprotrophs and plant mutualists.</title>
        <authorList>
            <person name="Martino E."/>
            <person name="Morin E."/>
            <person name="Grelet G.A."/>
            <person name="Kuo A."/>
            <person name="Kohler A."/>
            <person name="Daghino S."/>
            <person name="Barry K.W."/>
            <person name="Cichocki N."/>
            <person name="Clum A."/>
            <person name="Dockter R.B."/>
            <person name="Hainaut M."/>
            <person name="Kuo R.C."/>
            <person name="LaButti K."/>
            <person name="Lindahl B.D."/>
            <person name="Lindquist E.A."/>
            <person name="Lipzen A."/>
            <person name="Khouja H.R."/>
            <person name="Magnuson J."/>
            <person name="Murat C."/>
            <person name="Ohm R.A."/>
            <person name="Singer S.W."/>
            <person name="Spatafora J.W."/>
            <person name="Wang M."/>
            <person name="Veneault-Fourrey C."/>
            <person name="Henrissat B."/>
            <person name="Grigoriev I.V."/>
            <person name="Martin F.M."/>
            <person name="Perotto S."/>
        </authorList>
    </citation>
    <scope>NUCLEOTIDE SEQUENCE [LARGE SCALE GENOMIC DNA]</scope>
    <source>
        <strain evidence="1 2">ATCC 22711</strain>
    </source>
</reference>
<dbReference type="RefSeq" id="XP_024716660.1">
    <property type="nucleotide sequence ID" value="XM_024865546.1"/>
</dbReference>
<dbReference type="Proteomes" id="UP000241818">
    <property type="component" value="Unassembled WGS sequence"/>
</dbReference>
<dbReference type="InParanoid" id="A0A2T3APV5"/>
<dbReference type="EMBL" id="KZ679019">
    <property type="protein sequence ID" value="PSS07004.1"/>
    <property type="molecule type" value="Genomic_DNA"/>
</dbReference>
<name>A0A2T3APV5_AMORE</name>
<gene>
    <name evidence="1" type="ORF">M430DRAFT_271810</name>
</gene>